<dbReference type="InterPro" id="IPR016194">
    <property type="entry name" value="SPOC-like_C_dom_sf"/>
</dbReference>
<organism evidence="3 4">
    <name type="scientific">Dietzia cercidiphylli</name>
    <dbReference type="NCBI Taxonomy" id="498199"/>
    <lineage>
        <taxon>Bacteria</taxon>
        <taxon>Bacillati</taxon>
        <taxon>Actinomycetota</taxon>
        <taxon>Actinomycetes</taxon>
        <taxon>Mycobacteriales</taxon>
        <taxon>Dietziaceae</taxon>
        <taxon>Dietzia</taxon>
    </lineage>
</organism>
<sequence>MRTDVQMLRALPWPDEIRPTNLEGLDKEAKVRPQDLKIAVSLIETMAADSKPAKYEDENQNKLKEFIDAKAATGKVFMVQEKDPSGGDDGRGGRPVSGAPREEAGPGEGEVETDSGDKVSDSMRQSAARECSGSAGKQAPLKKASASKPPDARSAKPPSSQKLRDKGPLAGHVDRYATFIRRRNRQTLSC</sequence>
<dbReference type="PANTHER" id="PTHR41251:SF1">
    <property type="entry name" value="NON-HOMOLOGOUS END JOINING PROTEIN KU"/>
    <property type="match status" value="1"/>
</dbReference>
<protein>
    <submittedName>
        <fullName evidence="3">Uncharacterized protein</fullName>
    </submittedName>
</protein>
<dbReference type="SUPFAM" id="SSF100939">
    <property type="entry name" value="SPOC domain-like"/>
    <property type="match status" value="1"/>
</dbReference>
<comment type="caution">
    <text evidence="3">The sequence shown here is derived from an EMBL/GenBank/DDBJ whole genome shotgun (WGS) entry which is preliminary data.</text>
</comment>
<feature type="compositionally biased region" description="Basic residues" evidence="2">
    <location>
        <begin position="180"/>
        <end position="190"/>
    </location>
</feature>
<dbReference type="PANTHER" id="PTHR41251">
    <property type="entry name" value="NON-HOMOLOGOUS END JOINING PROTEIN KU"/>
    <property type="match status" value="1"/>
</dbReference>
<gene>
    <name evidence="3" type="ORF">GCM10009831_04060</name>
</gene>
<reference evidence="3 4" key="1">
    <citation type="journal article" date="2019" name="Int. J. Syst. Evol. Microbiol.">
        <title>The Global Catalogue of Microorganisms (GCM) 10K type strain sequencing project: providing services to taxonomists for standard genome sequencing and annotation.</title>
        <authorList>
            <consortium name="The Broad Institute Genomics Platform"/>
            <consortium name="The Broad Institute Genome Sequencing Center for Infectious Disease"/>
            <person name="Wu L."/>
            <person name="Ma J."/>
        </authorList>
    </citation>
    <scope>NUCLEOTIDE SEQUENCE [LARGE SCALE GENOMIC DNA]</scope>
    <source>
        <strain evidence="3 4">JCM 16002</strain>
    </source>
</reference>
<evidence type="ECO:0000313" key="4">
    <source>
        <dbReference type="Proteomes" id="UP001500383"/>
    </source>
</evidence>
<evidence type="ECO:0000313" key="3">
    <source>
        <dbReference type="EMBL" id="GAA1699041.1"/>
    </source>
</evidence>
<dbReference type="EMBL" id="BAAAQG010000003">
    <property type="protein sequence ID" value="GAA1699041.1"/>
    <property type="molecule type" value="Genomic_DNA"/>
</dbReference>
<feature type="compositionally biased region" description="Basic and acidic residues" evidence="2">
    <location>
        <begin position="162"/>
        <end position="175"/>
    </location>
</feature>
<proteinExistence type="predicted"/>
<dbReference type="Proteomes" id="UP001500383">
    <property type="component" value="Unassembled WGS sequence"/>
</dbReference>
<keyword evidence="1" id="KW-0233">DNA recombination</keyword>
<evidence type="ECO:0000256" key="1">
    <source>
        <dbReference type="ARBA" id="ARBA00023172"/>
    </source>
</evidence>
<keyword evidence="4" id="KW-1185">Reference proteome</keyword>
<evidence type="ECO:0000256" key="2">
    <source>
        <dbReference type="SAM" id="MobiDB-lite"/>
    </source>
</evidence>
<dbReference type="InterPro" id="IPR009187">
    <property type="entry name" value="Prok_Ku"/>
</dbReference>
<feature type="compositionally biased region" description="Basic and acidic residues" evidence="2">
    <location>
        <begin position="80"/>
        <end position="92"/>
    </location>
</feature>
<feature type="region of interest" description="Disordered" evidence="2">
    <location>
        <begin position="73"/>
        <end position="190"/>
    </location>
</feature>
<accession>A0ABN2I5J0</accession>
<name>A0ABN2I5J0_9ACTN</name>